<comment type="caution">
    <text evidence="1">The sequence shown here is derived from an EMBL/GenBank/DDBJ whole genome shotgun (WGS) entry which is preliminary data.</text>
</comment>
<evidence type="ECO:0000313" key="1">
    <source>
        <dbReference type="EMBL" id="KAG7627134.1"/>
    </source>
</evidence>
<accession>A0A8T2EWV6</accession>
<evidence type="ECO:0000313" key="2">
    <source>
        <dbReference type="Proteomes" id="UP000694240"/>
    </source>
</evidence>
<dbReference type="EMBL" id="JAEFBK010000003">
    <property type="protein sequence ID" value="KAG7627134.1"/>
    <property type="molecule type" value="Genomic_DNA"/>
</dbReference>
<gene>
    <name evidence="1" type="ORF">ISN45_At03g033150</name>
</gene>
<dbReference type="Proteomes" id="UP000694240">
    <property type="component" value="Chromosome 3"/>
</dbReference>
<proteinExistence type="predicted"/>
<sequence>MVLRCSFTRNTRIFNRRSCMYDIHVMDMLFMRTIDLQ</sequence>
<protein>
    <submittedName>
        <fullName evidence="1">Uncharacterized protein</fullName>
    </submittedName>
</protein>
<name>A0A8T2EWV6_9BRAS</name>
<reference evidence="1 2" key="1">
    <citation type="submission" date="2020-12" db="EMBL/GenBank/DDBJ databases">
        <title>Concerted genomic and epigenomic changes stabilize Arabidopsis allopolyploids.</title>
        <authorList>
            <person name="Chen Z."/>
        </authorList>
    </citation>
    <scope>NUCLEOTIDE SEQUENCE [LARGE SCALE GENOMIC DNA]</scope>
    <source>
        <strain evidence="1">Allo738</strain>
        <tissue evidence="1">Leaf</tissue>
    </source>
</reference>
<keyword evidence="2" id="KW-1185">Reference proteome</keyword>
<organism evidence="1 2">
    <name type="scientific">Arabidopsis thaliana x Arabidopsis arenosa</name>
    <dbReference type="NCBI Taxonomy" id="1240361"/>
    <lineage>
        <taxon>Eukaryota</taxon>
        <taxon>Viridiplantae</taxon>
        <taxon>Streptophyta</taxon>
        <taxon>Embryophyta</taxon>
        <taxon>Tracheophyta</taxon>
        <taxon>Spermatophyta</taxon>
        <taxon>Magnoliopsida</taxon>
        <taxon>eudicotyledons</taxon>
        <taxon>Gunneridae</taxon>
        <taxon>Pentapetalae</taxon>
        <taxon>rosids</taxon>
        <taxon>malvids</taxon>
        <taxon>Brassicales</taxon>
        <taxon>Brassicaceae</taxon>
        <taxon>Camelineae</taxon>
        <taxon>Arabidopsis</taxon>
    </lineage>
</organism>
<dbReference type="AlphaFoldDB" id="A0A8T2EWV6"/>